<gene>
    <name evidence="2" type="ORF">HY912_19880</name>
</gene>
<protein>
    <submittedName>
        <fullName evidence="2">TonB-dependent receptor</fullName>
    </submittedName>
</protein>
<comment type="caution">
    <text evidence="2">The sequence shown here is derived from an EMBL/GenBank/DDBJ whole genome shotgun (WGS) entry which is preliminary data.</text>
</comment>
<keyword evidence="2" id="KW-0675">Receptor</keyword>
<sequence>MKIRKPDMLLVCLVFLGAMFAVEAQAWNYLQTAAADRQEDLYSPSTTQSKQIEKVKPKKIVKCKPLVSGPELTYALTPKCILPPPKTRGWEMTAEALFARTKGHVRYYKQYAGYYALGTYDIDLNADMGLPDHNVIGTFTAAYRFQPQWSLRYSIIPMALEGTGTTGANFTFGSTTFTSGQPTRVKWERLYQRIGLVYDPIRTVSSRVSIFGDYVRLDDKLSAYQSGCCAEVMNADLNMAIAGVEFEKCLKTTANWSTLSIECSAGVAFGDEAVGSDVSTGLKYSIPMSNGRTGFIKGGYRYLTYKKKYSDARSFDTAMDGGFLQMGFVF</sequence>
<dbReference type="AlphaFoldDB" id="A0A9D6Z570"/>
<accession>A0A9D6Z570</accession>
<reference evidence="2" key="1">
    <citation type="submission" date="2020-07" db="EMBL/GenBank/DDBJ databases">
        <title>Huge and variable diversity of episymbiotic CPR bacteria and DPANN archaea in groundwater ecosystems.</title>
        <authorList>
            <person name="He C.Y."/>
            <person name="Keren R."/>
            <person name="Whittaker M."/>
            <person name="Farag I.F."/>
            <person name="Doudna J."/>
            <person name="Cate J.H.D."/>
            <person name="Banfield J.F."/>
        </authorList>
    </citation>
    <scope>NUCLEOTIDE SEQUENCE</scope>
    <source>
        <strain evidence="2">NC_groundwater_1664_Pr3_B-0.1um_52_9</strain>
    </source>
</reference>
<evidence type="ECO:0000256" key="1">
    <source>
        <dbReference type="SAM" id="SignalP"/>
    </source>
</evidence>
<keyword evidence="1" id="KW-0732">Signal</keyword>
<evidence type="ECO:0000313" key="2">
    <source>
        <dbReference type="EMBL" id="MBI5251759.1"/>
    </source>
</evidence>
<feature type="signal peptide" evidence="1">
    <location>
        <begin position="1"/>
        <end position="26"/>
    </location>
</feature>
<feature type="chain" id="PRO_5038586009" evidence="1">
    <location>
        <begin position="27"/>
        <end position="330"/>
    </location>
</feature>
<dbReference type="EMBL" id="JACRDE010000520">
    <property type="protein sequence ID" value="MBI5251759.1"/>
    <property type="molecule type" value="Genomic_DNA"/>
</dbReference>
<name>A0A9D6Z570_9BACT</name>
<organism evidence="2 3">
    <name type="scientific">Desulfomonile tiedjei</name>
    <dbReference type="NCBI Taxonomy" id="2358"/>
    <lineage>
        <taxon>Bacteria</taxon>
        <taxon>Pseudomonadati</taxon>
        <taxon>Thermodesulfobacteriota</taxon>
        <taxon>Desulfomonilia</taxon>
        <taxon>Desulfomonilales</taxon>
        <taxon>Desulfomonilaceae</taxon>
        <taxon>Desulfomonile</taxon>
    </lineage>
</organism>
<evidence type="ECO:0000313" key="3">
    <source>
        <dbReference type="Proteomes" id="UP000807825"/>
    </source>
</evidence>
<dbReference type="Proteomes" id="UP000807825">
    <property type="component" value="Unassembled WGS sequence"/>
</dbReference>
<proteinExistence type="predicted"/>